<evidence type="ECO:0000313" key="2">
    <source>
        <dbReference type="EMBL" id="NLQ16067.1"/>
    </source>
</evidence>
<evidence type="ECO:0000313" key="3">
    <source>
        <dbReference type="Proteomes" id="UP000586067"/>
    </source>
</evidence>
<dbReference type="EMBL" id="JABAEK010000001">
    <property type="protein sequence ID" value="NLQ16067.1"/>
    <property type="molecule type" value="Genomic_DNA"/>
</dbReference>
<evidence type="ECO:0000256" key="1">
    <source>
        <dbReference type="SAM" id="Phobius"/>
    </source>
</evidence>
<dbReference type="Pfam" id="PF11743">
    <property type="entry name" value="DUF3301"/>
    <property type="match status" value="1"/>
</dbReference>
<keyword evidence="1" id="KW-0812">Transmembrane</keyword>
<protein>
    <submittedName>
        <fullName evidence="2">DUF3301 domain-containing protein</fullName>
    </submittedName>
</protein>
<reference evidence="2 3" key="1">
    <citation type="submission" date="2020-04" db="EMBL/GenBank/DDBJ databases">
        <title>Marinomonas sp. M1K-6 isolated from the deep seawater of the Mariana Trench.</title>
        <authorList>
            <person name="Li Y."/>
        </authorList>
    </citation>
    <scope>NUCLEOTIDE SEQUENCE [LARGE SCALE GENOMIC DNA]</scope>
    <source>
        <strain evidence="2 3">M1K-6</strain>
    </source>
</reference>
<sequence length="104" mass="11694">MNLQLSDITIGLTVIAFVYAWWSNISMRERALFKVKKHCESLSLQLLDDSVAGAGWVPTWANGGLKIKRTYKFEFSSSGVARYPGSITLLGEQQLSLWLSPHDF</sequence>
<dbReference type="InterPro" id="IPR021732">
    <property type="entry name" value="DUF3301"/>
</dbReference>
<dbReference type="AlphaFoldDB" id="A0A847R517"/>
<dbReference type="Proteomes" id="UP000586067">
    <property type="component" value="Unassembled WGS sequence"/>
</dbReference>
<proteinExistence type="predicted"/>
<keyword evidence="1" id="KW-1133">Transmembrane helix</keyword>
<dbReference type="RefSeq" id="WP_168822055.1">
    <property type="nucleotide sequence ID" value="NZ_CP073013.1"/>
</dbReference>
<feature type="transmembrane region" description="Helical" evidence="1">
    <location>
        <begin position="6"/>
        <end position="22"/>
    </location>
</feature>
<comment type="caution">
    <text evidence="2">The sequence shown here is derived from an EMBL/GenBank/DDBJ whole genome shotgun (WGS) entry which is preliminary data.</text>
</comment>
<gene>
    <name evidence="2" type="ORF">HGG82_00335</name>
</gene>
<keyword evidence="1" id="KW-0472">Membrane</keyword>
<name>A0A847R517_9GAMM</name>
<organism evidence="2 3">
    <name type="scientific">Marinomonas profundi</name>
    <dbReference type="NCBI Taxonomy" id="2726122"/>
    <lineage>
        <taxon>Bacteria</taxon>
        <taxon>Pseudomonadati</taxon>
        <taxon>Pseudomonadota</taxon>
        <taxon>Gammaproteobacteria</taxon>
        <taxon>Oceanospirillales</taxon>
        <taxon>Oceanospirillaceae</taxon>
        <taxon>Marinomonas</taxon>
    </lineage>
</organism>
<keyword evidence="3" id="KW-1185">Reference proteome</keyword>
<accession>A0A847R517</accession>